<dbReference type="CDD" id="cd01822">
    <property type="entry name" value="Lysophospholipase_L1_like"/>
    <property type="match status" value="1"/>
</dbReference>
<evidence type="ECO:0000256" key="1">
    <source>
        <dbReference type="SAM" id="Phobius"/>
    </source>
</evidence>
<name>A0A4Y9NPI7_9BRAD</name>
<dbReference type="Proteomes" id="UP000297700">
    <property type="component" value="Unassembled WGS sequence"/>
</dbReference>
<organism evidence="3 4">
    <name type="scientific">Bradyrhizobium frederickii</name>
    <dbReference type="NCBI Taxonomy" id="2560054"/>
    <lineage>
        <taxon>Bacteria</taxon>
        <taxon>Pseudomonadati</taxon>
        <taxon>Pseudomonadota</taxon>
        <taxon>Alphaproteobacteria</taxon>
        <taxon>Hyphomicrobiales</taxon>
        <taxon>Nitrobacteraceae</taxon>
        <taxon>Bradyrhizobium</taxon>
    </lineage>
</organism>
<feature type="domain" description="SGNH hydrolase-type esterase" evidence="2">
    <location>
        <begin position="67"/>
        <end position="226"/>
    </location>
</feature>
<evidence type="ECO:0000313" key="3">
    <source>
        <dbReference type="EMBL" id="TFV69820.1"/>
    </source>
</evidence>
<gene>
    <name evidence="3" type="ORF">E4K64_31815</name>
</gene>
<keyword evidence="1" id="KW-0812">Transmembrane</keyword>
<dbReference type="PANTHER" id="PTHR30383:SF24">
    <property type="entry name" value="THIOESTERASE 1_PROTEASE 1_LYSOPHOSPHOLIPASE L1"/>
    <property type="match status" value="1"/>
</dbReference>
<dbReference type="AlphaFoldDB" id="A0A4Y9NPI7"/>
<dbReference type="InterPro" id="IPR051532">
    <property type="entry name" value="Ester_Hydrolysis_Enzymes"/>
</dbReference>
<dbReference type="GO" id="GO:0004622">
    <property type="term" value="F:phosphatidylcholine lysophospholipase activity"/>
    <property type="evidence" value="ECO:0007669"/>
    <property type="project" value="TreeGrafter"/>
</dbReference>
<dbReference type="SUPFAM" id="SSF52266">
    <property type="entry name" value="SGNH hydrolase"/>
    <property type="match status" value="1"/>
</dbReference>
<dbReference type="PROSITE" id="PS01098">
    <property type="entry name" value="LIPASE_GDSL_SER"/>
    <property type="match status" value="1"/>
</dbReference>
<dbReference type="InterPro" id="IPR013830">
    <property type="entry name" value="SGNH_hydro"/>
</dbReference>
<keyword evidence="1" id="KW-1133">Transmembrane helix</keyword>
<dbReference type="GO" id="GO:0006629">
    <property type="term" value="P:lipid metabolic process"/>
    <property type="evidence" value="ECO:0007669"/>
    <property type="project" value="InterPro"/>
</dbReference>
<proteinExistence type="predicted"/>
<sequence length="249" mass="26431">MAMVSAEATASEEVSMRVSMVRSYGNSASAVERRYGLFMHIAVLMLAFMTMANPAWADATRPIKLVVLGDSLSAGLGLPAQDAFPAKLKKSLQDKGIDVDMTNAGVSGDTTSGGRDRLDWSVPEGTDGVIVELGANDALRGLDPDLARAALTDIVQRLKARKIAVMLCGMLAPPNYGADYAARFNSIYPDLAKKFDVPLYPFFLEGVAADAKLNQADGIHPTAAGVDIIVGNIMPAVQAFLGTIAEQRR</sequence>
<keyword evidence="1" id="KW-0472">Membrane</keyword>
<evidence type="ECO:0000259" key="2">
    <source>
        <dbReference type="Pfam" id="PF13472"/>
    </source>
</evidence>
<dbReference type="Pfam" id="PF13472">
    <property type="entry name" value="Lipase_GDSL_2"/>
    <property type="match status" value="1"/>
</dbReference>
<dbReference type="EMBL" id="SPQS01000024">
    <property type="protein sequence ID" value="TFV69820.1"/>
    <property type="molecule type" value="Genomic_DNA"/>
</dbReference>
<evidence type="ECO:0000313" key="4">
    <source>
        <dbReference type="Proteomes" id="UP000297700"/>
    </source>
</evidence>
<dbReference type="InterPro" id="IPR036514">
    <property type="entry name" value="SGNH_hydro_sf"/>
</dbReference>
<reference evidence="3 4" key="1">
    <citation type="submission" date="2019-03" db="EMBL/GenBank/DDBJ databases">
        <title>Bradyrhizobium strains diversity.</title>
        <authorList>
            <person name="Urquiaga M.C.O."/>
            <person name="Hungria M."/>
            <person name="Delamuta J.R.M."/>
            <person name="Klepa M.S."/>
        </authorList>
    </citation>
    <scope>NUCLEOTIDE SEQUENCE [LARGE SCALE GENOMIC DNA]</scope>
    <source>
        <strain evidence="3 4">CNPSo 3426</strain>
    </source>
</reference>
<accession>A0A4Y9NPI7</accession>
<comment type="caution">
    <text evidence="3">The sequence shown here is derived from an EMBL/GenBank/DDBJ whole genome shotgun (WGS) entry which is preliminary data.</text>
</comment>
<protein>
    <submittedName>
        <fullName evidence="3">Arylesterase</fullName>
    </submittedName>
</protein>
<dbReference type="Gene3D" id="3.40.50.1110">
    <property type="entry name" value="SGNH hydrolase"/>
    <property type="match status" value="1"/>
</dbReference>
<dbReference type="PANTHER" id="PTHR30383">
    <property type="entry name" value="THIOESTERASE 1/PROTEASE 1/LYSOPHOSPHOLIPASE L1"/>
    <property type="match status" value="1"/>
</dbReference>
<dbReference type="InterPro" id="IPR008265">
    <property type="entry name" value="Lipase_GDSL_AS"/>
</dbReference>
<feature type="transmembrane region" description="Helical" evidence="1">
    <location>
        <begin position="37"/>
        <end position="56"/>
    </location>
</feature>